<evidence type="ECO:0000256" key="2">
    <source>
        <dbReference type="ARBA" id="ARBA00022723"/>
    </source>
</evidence>
<evidence type="ECO:0000313" key="7">
    <source>
        <dbReference type="Proteomes" id="UP000244496"/>
    </source>
</evidence>
<dbReference type="GO" id="GO:0020037">
    <property type="term" value="F:heme binding"/>
    <property type="evidence" value="ECO:0007669"/>
    <property type="project" value="InterPro"/>
</dbReference>
<evidence type="ECO:0000256" key="4">
    <source>
        <dbReference type="PROSITE-ProRule" id="PRU00433"/>
    </source>
</evidence>
<evidence type="ECO:0000256" key="3">
    <source>
        <dbReference type="ARBA" id="ARBA00023004"/>
    </source>
</evidence>
<dbReference type="KEGG" id="geh:HYN69_08480"/>
<keyword evidence="1 4" id="KW-0349">Heme</keyword>
<dbReference type="Gene3D" id="1.10.760.10">
    <property type="entry name" value="Cytochrome c-like domain"/>
    <property type="match status" value="1"/>
</dbReference>
<reference evidence="6 7" key="1">
    <citation type="submission" date="2018-04" db="EMBL/GenBank/DDBJ databases">
        <title>Genome sequencing of Gemmobacter.</title>
        <authorList>
            <person name="Yi H."/>
            <person name="Baek M.-G."/>
        </authorList>
    </citation>
    <scope>NUCLEOTIDE SEQUENCE [LARGE SCALE GENOMIC DNA]</scope>
    <source>
        <strain evidence="6 7">HYN0069</strain>
    </source>
</reference>
<dbReference type="Proteomes" id="UP000244496">
    <property type="component" value="Chromosome"/>
</dbReference>
<dbReference type="PANTHER" id="PTHR35008">
    <property type="entry name" value="BLL4482 PROTEIN-RELATED"/>
    <property type="match status" value="1"/>
</dbReference>
<feature type="domain" description="Cytochrome c" evidence="5">
    <location>
        <begin position="187"/>
        <end position="293"/>
    </location>
</feature>
<keyword evidence="6" id="KW-0808">Transferase</keyword>
<evidence type="ECO:0000259" key="5">
    <source>
        <dbReference type="PROSITE" id="PS51007"/>
    </source>
</evidence>
<feature type="domain" description="Cytochrome c" evidence="5">
    <location>
        <begin position="38"/>
        <end position="146"/>
    </location>
</feature>
<keyword evidence="3 4" id="KW-0408">Iron</keyword>
<dbReference type="AlphaFoldDB" id="A0A2S0UL68"/>
<organism evidence="6 7">
    <name type="scientific">Paragemmobacter aquarius</name>
    <dbReference type="NCBI Taxonomy" id="2169400"/>
    <lineage>
        <taxon>Bacteria</taxon>
        <taxon>Pseudomonadati</taxon>
        <taxon>Pseudomonadota</taxon>
        <taxon>Alphaproteobacteria</taxon>
        <taxon>Rhodobacterales</taxon>
        <taxon>Paracoccaceae</taxon>
        <taxon>Paragemmobacter</taxon>
    </lineage>
</organism>
<gene>
    <name evidence="6" type="ORF">HYN69_08480</name>
</gene>
<dbReference type="RefSeq" id="WP_108435361.1">
    <property type="nucleotide sequence ID" value="NZ_CP028918.1"/>
</dbReference>
<keyword evidence="2 4" id="KW-0479">Metal-binding</keyword>
<dbReference type="Pfam" id="PF00034">
    <property type="entry name" value="Cytochrom_C"/>
    <property type="match status" value="1"/>
</dbReference>
<dbReference type="GO" id="GO:0009055">
    <property type="term" value="F:electron transfer activity"/>
    <property type="evidence" value="ECO:0007669"/>
    <property type="project" value="InterPro"/>
</dbReference>
<dbReference type="PANTHER" id="PTHR35008:SF8">
    <property type="entry name" value="ALCOHOL DEHYDROGENASE CYTOCHROME C SUBUNIT"/>
    <property type="match status" value="1"/>
</dbReference>
<dbReference type="InterPro" id="IPR009056">
    <property type="entry name" value="Cyt_c-like_dom"/>
</dbReference>
<accession>A0A2S0UL68</accession>
<keyword evidence="7" id="KW-1185">Reference proteome</keyword>
<dbReference type="InterPro" id="IPR036909">
    <property type="entry name" value="Cyt_c-like_dom_sf"/>
</dbReference>
<dbReference type="EMBL" id="CP028918">
    <property type="protein sequence ID" value="AWB48542.1"/>
    <property type="molecule type" value="Genomic_DNA"/>
</dbReference>
<dbReference type="GO" id="GO:0046872">
    <property type="term" value="F:metal ion binding"/>
    <property type="evidence" value="ECO:0007669"/>
    <property type="project" value="UniProtKB-KW"/>
</dbReference>
<evidence type="ECO:0000256" key="1">
    <source>
        <dbReference type="ARBA" id="ARBA00022617"/>
    </source>
</evidence>
<dbReference type="InterPro" id="IPR051459">
    <property type="entry name" value="Cytochrome_c-type_DH"/>
</dbReference>
<dbReference type="SUPFAM" id="SSF46626">
    <property type="entry name" value="Cytochrome c"/>
    <property type="match status" value="2"/>
</dbReference>
<name>A0A2S0UL68_9RHOB</name>
<dbReference type="OrthoDB" id="9811281at2"/>
<evidence type="ECO:0000313" key="6">
    <source>
        <dbReference type="EMBL" id="AWB48542.1"/>
    </source>
</evidence>
<keyword evidence="6" id="KW-0418">Kinase</keyword>
<protein>
    <submittedName>
        <fullName evidence="6">Diacylglycerol kinase</fullName>
    </submittedName>
</protein>
<proteinExistence type="predicted"/>
<dbReference type="PROSITE" id="PS51007">
    <property type="entry name" value="CYTC"/>
    <property type="match status" value="2"/>
</dbReference>
<sequence length="296" mass="31829">MRRILGLLGALAILGFGAFWFLTLPDRLPDDAFANLTPDAAHGQQVFTAAGCASCHMASDATGDAELVLSGGQKFPSAFGTFIAPNISPDPDHGIGAWSVEDLGNALQRGIGREGEHLYPALPYTAYQHMAPQDVVDLYAYLQTLPPDATPSQPHDMSFPFTLRRGLGLWKVLFLDPDYVVTADLTPEETRGRYIAEAMAHCGECHTPRNALGGLDRSRWLAGAPNPSGQGTIPNITPAKLSWSPDEVVEYLTTGFTPEFDSVGGHMAHVVENMSKLPESDRAAVAAYLQRVAPSQ</sequence>
<dbReference type="GO" id="GO:0016301">
    <property type="term" value="F:kinase activity"/>
    <property type="evidence" value="ECO:0007669"/>
    <property type="project" value="UniProtKB-KW"/>
</dbReference>